<dbReference type="PANTHER" id="PTHR13812">
    <property type="entry name" value="KETIMINE REDUCTASE MU-CRYSTALLIN"/>
    <property type="match status" value="1"/>
</dbReference>
<keyword evidence="3" id="KW-1185">Reference proteome</keyword>
<dbReference type="AlphaFoldDB" id="A0A348B2X3"/>
<dbReference type="InterPro" id="IPR023401">
    <property type="entry name" value="ODC_N"/>
</dbReference>
<evidence type="ECO:0000313" key="1">
    <source>
        <dbReference type="EMBL" id="BBD72525.1"/>
    </source>
</evidence>
<dbReference type="EMBL" id="BMQS01000007">
    <property type="protein sequence ID" value="GGT93917.1"/>
    <property type="molecule type" value="Genomic_DNA"/>
</dbReference>
<reference evidence="3" key="2">
    <citation type="submission" date="2018-04" db="EMBL/GenBank/DDBJ databases">
        <title>Complete genome sequence of Sulfodiicoccus acidiphilus strain HS-1.</title>
        <authorList>
            <person name="Sakai H.D."/>
            <person name="Kurosawa N."/>
        </authorList>
    </citation>
    <scope>NUCLEOTIDE SEQUENCE [LARGE SCALE GENOMIC DNA]</scope>
    <source>
        <strain evidence="3">HS-1</strain>
    </source>
</reference>
<dbReference type="Proteomes" id="UP000616143">
    <property type="component" value="Unassembled WGS sequence"/>
</dbReference>
<reference evidence="2" key="1">
    <citation type="journal article" date="2014" name="Int. J. Syst. Evol. Microbiol.">
        <title>Complete genome sequence of Corynebacterium casei LMG S-19264T (=DSM 44701T), isolated from a smear-ripened cheese.</title>
        <authorList>
            <consortium name="US DOE Joint Genome Institute (JGI-PGF)"/>
            <person name="Walter F."/>
            <person name="Albersmeier A."/>
            <person name="Kalinowski J."/>
            <person name="Ruckert C."/>
        </authorList>
    </citation>
    <scope>NUCLEOTIDE SEQUENCE</scope>
    <source>
        <strain evidence="2">JCM 31740</strain>
    </source>
</reference>
<dbReference type="PIRSF" id="PIRSF001439">
    <property type="entry name" value="CryM"/>
    <property type="match status" value="1"/>
</dbReference>
<dbReference type="Pfam" id="PF02423">
    <property type="entry name" value="OCD_Mu_crystall"/>
    <property type="match status" value="1"/>
</dbReference>
<dbReference type="PANTHER" id="PTHR13812:SF19">
    <property type="entry name" value="KETIMINE REDUCTASE MU-CRYSTALLIN"/>
    <property type="match status" value="1"/>
</dbReference>
<dbReference type="KEGG" id="sacd:HS1genome_0914"/>
<dbReference type="InterPro" id="IPR003462">
    <property type="entry name" value="ODC_Mu_crystall"/>
</dbReference>
<evidence type="ECO:0000313" key="2">
    <source>
        <dbReference type="EMBL" id="GGT93917.1"/>
    </source>
</evidence>
<organism evidence="1 3">
    <name type="scientific">Sulfodiicoccus acidiphilus</name>
    <dbReference type="NCBI Taxonomy" id="1670455"/>
    <lineage>
        <taxon>Archaea</taxon>
        <taxon>Thermoproteota</taxon>
        <taxon>Thermoprotei</taxon>
        <taxon>Sulfolobales</taxon>
        <taxon>Sulfolobaceae</taxon>
        <taxon>Sulfodiicoccus</taxon>
    </lineage>
</organism>
<dbReference type="Gene3D" id="3.30.1780.10">
    <property type="entry name" value="ornithine cyclodeaminase, domain 1"/>
    <property type="match status" value="1"/>
</dbReference>
<reference evidence="1" key="3">
    <citation type="journal article" date="2019" name="BMC Res. Notes">
        <title>Complete genome sequence of the Sulfodiicoccus acidiphilus strain HS-1T, the first crenarchaeon that lacks polB3, isolated from an acidic hot spring in Ohwaku-dani, Hakone, Japan.</title>
        <authorList>
            <person name="Sakai H.D."/>
            <person name="Kurosawa N."/>
        </authorList>
    </citation>
    <scope>NUCLEOTIDE SEQUENCE</scope>
    <source>
        <strain evidence="1">HS-1</strain>
    </source>
</reference>
<protein>
    <submittedName>
        <fullName evidence="1">Ornithine cyclodeaminase</fullName>
    </submittedName>
</protein>
<accession>A0A348B2X3</accession>
<name>A0A348B2X3_9CREN</name>
<gene>
    <name evidence="2" type="ORF">GCM10007116_09560</name>
    <name evidence="1" type="ORF">HS1genome_0914</name>
</gene>
<dbReference type="SUPFAM" id="SSF51735">
    <property type="entry name" value="NAD(P)-binding Rossmann-fold domains"/>
    <property type="match status" value="1"/>
</dbReference>
<dbReference type="InterPro" id="IPR036291">
    <property type="entry name" value="NAD(P)-bd_dom_sf"/>
</dbReference>
<dbReference type="EMBL" id="AP018553">
    <property type="protein sequence ID" value="BBD72525.1"/>
    <property type="molecule type" value="Genomic_DNA"/>
</dbReference>
<proteinExistence type="predicted"/>
<dbReference type="Gene3D" id="3.40.50.720">
    <property type="entry name" value="NAD(P)-binding Rossmann-like Domain"/>
    <property type="match status" value="1"/>
</dbReference>
<dbReference type="Proteomes" id="UP000276741">
    <property type="component" value="Chromosome"/>
</dbReference>
<evidence type="ECO:0000313" key="3">
    <source>
        <dbReference type="Proteomes" id="UP000276741"/>
    </source>
</evidence>
<sequence length="290" mass="30971">MTPELAVEAAKVAFSWLIDKQVAQPKRQVFTVEGNWWGLMHSYGPDVFAVKLVNVIEGNKSRGLPTINGLVVLASSKNGLPLAVIDGPTLTAWRTAAASVLSTELVVGRSVGTVGIVGAGTQARYHYAVASGYLKVDKFLFTARTSHVKLASELGADAVTLEELMRQSNVIYAATSSTSPVVRGSLLRDDFHISSVGAHTLDSRELDDDVLKRASTVLVDSIEAVEAESGDYLKARELGKPIVELGALLKGQRVSRPTVFKSVGVAAQDLAAALLVYEEALRRNIGTKVD</sequence>
<reference evidence="2" key="4">
    <citation type="submission" date="2020-09" db="EMBL/GenBank/DDBJ databases">
        <authorList>
            <person name="Sun Q."/>
            <person name="Ohkuma M."/>
        </authorList>
    </citation>
    <scope>NUCLEOTIDE SEQUENCE</scope>
    <source>
        <strain evidence="2">JCM 31740</strain>
    </source>
</reference>
<dbReference type="GO" id="GO:0005737">
    <property type="term" value="C:cytoplasm"/>
    <property type="evidence" value="ECO:0007669"/>
    <property type="project" value="TreeGrafter"/>
</dbReference>